<evidence type="ECO:0000256" key="5">
    <source>
        <dbReference type="ARBA" id="ARBA00022970"/>
    </source>
</evidence>
<evidence type="ECO:0000259" key="6">
    <source>
        <dbReference type="PROSITE" id="PS50893"/>
    </source>
</evidence>
<dbReference type="Pfam" id="PF00005">
    <property type="entry name" value="ABC_tran"/>
    <property type="match status" value="1"/>
</dbReference>
<dbReference type="KEGG" id="eff:skT53_04700"/>
<organism evidence="7 8">
    <name type="scientific">Effusibacillus dendaii</name>
    <dbReference type="NCBI Taxonomy" id="2743772"/>
    <lineage>
        <taxon>Bacteria</taxon>
        <taxon>Bacillati</taxon>
        <taxon>Bacillota</taxon>
        <taxon>Bacilli</taxon>
        <taxon>Bacillales</taxon>
        <taxon>Alicyclobacillaceae</taxon>
        <taxon>Effusibacillus</taxon>
    </lineage>
</organism>
<dbReference type="InterPro" id="IPR017871">
    <property type="entry name" value="ABC_transporter-like_CS"/>
</dbReference>
<feature type="domain" description="ABC transporter" evidence="6">
    <location>
        <begin position="2"/>
        <end position="236"/>
    </location>
</feature>
<comment type="similarity">
    <text evidence="1">Belongs to the ABC transporter superfamily.</text>
</comment>
<dbReference type="SMART" id="SM00382">
    <property type="entry name" value="AAA"/>
    <property type="match status" value="1"/>
</dbReference>
<proteinExistence type="inferred from homology"/>
<dbReference type="RefSeq" id="WP_200759605.1">
    <property type="nucleotide sequence ID" value="NZ_AP023366.1"/>
</dbReference>
<dbReference type="InterPro" id="IPR003439">
    <property type="entry name" value="ABC_transporter-like_ATP-bd"/>
</dbReference>
<dbReference type="Proteomes" id="UP000593802">
    <property type="component" value="Chromosome"/>
</dbReference>
<keyword evidence="5" id="KW-0029">Amino-acid transport</keyword>
<evidence type="ECO:0000256" key="2">
    <source>
        <dbReference type="ARBA" id="ARBA00022448"/>
    </source>
</evidence>
<keyword evidence="4 7" id="KW-0067">ATP-binding</keyword>
<accession>A0A7I8D5W9</accession>
<evidence type="ECO:0000256" key="1">
    <source>
        <dbReference type="ARBA" id="ARBA00005417"/>
    </source>
</evidence>
<dbReference type="InterPro" id="IPR052156">
    <property type="entry name" value="BCAA_Transport_ATP-bd_LivF"/>
</dbReference>
<dbReference type="PROSITE" id="PS00211">
    <property type="entry name" value="ABC_TRANSPORTER_1"/>
    <property type="match status" value="1"/>
</dbReference>
<name>A0A7I8D5W9_9BACL</name>
<keyword evidence="3" id="KW-0547">Nucleotide-binding</keyword>
<reference evidence="7 8" key="1">
    <citation type="submission" date="2020-08" db="EMBL/GenBank/DDBJ databases">
        <title>Complete Genome Sequence of Effusibacillus dendaii Strain skT53, Isolated from Farmland soil.</title>
        <authorList>
            <person name="Konishi T."/>
            <person name="Kawasaki H."/>
        </authorList>
    </citation>
    <scope>NUCLEOTIDE SEQUENCE [LARGE SCALE GENOMIC DNA]</scope>
    <source>
        <strain evidence="8">skT53</strain>
    </source>
</reference>
<dbReference type="CDD" id="cd03224">
    <property type="entry name" value="ABC_TM1139_LivF_branched"/>
    <property type="match status" value="1"/>
</dbReference>
<dbReference type="PANTHER" id="PTHR43820">
    <property type="entry name" value="HIGH-AFFINITY BRANCHED-CHAIN AMINO ACID TRANSPORT ATP-BINDING PROTEIN LIVF"/>
    <property type="match status" value="1"/>
</dbReference>
<dbReference type="InterPro" id="IPR003593">
    <property type="entry name" value="AAA+_ATPase"/>
</dbReference>
<evidence type="ECO:0000256" key="3">
    <source>
        <dbReference type="ARBA" id="ARBA00022741"/>
    </source>
</evidence>
<evidence type="ECO:0000256" key="4">
    <source>
        <dbReference type="ARBA" id="ARBA00022840"/>
    </source>
</evidence>
<sequence length="237" mass="25894">MLQVEQIEVRYGEIVAVKEVNLHINRGETVALLGANGAGKSTTLKTISGLLRCTKGKITYEGKPIGGLKPQTIARMGIVHVPEGRRIFPGLSVADNLLLGISNRIKTSRKQIQRDLEYVLSLFPDLLDKLKVQGWSLSGGQQQMLAIARGLMAKPNLLLLDEPSLGLAPLLVQQVFRIIQDINRQGITVLLVEQNAKMALQIASRGYVLESGRTVLEGEADELLTHEGIRTAYLGGR</sequence>
<dbReference type="PANTHER" id="PTHR43820:SF4">
    <property type="entry name" value="HIGH-AFFINITY BRANCHED-CHAIN AMINO ACID TRANSPORT ATP-BINDING PROTEIN LIVF"/>
    <property type="match status" value="1"/>
</dbReference>
<dbReference type="GO" id="GO:0015807">
    <property type="term" value="P:L-amino acid transport"/>
    <property type="evidence" value="ECO:0007669"/>
    <property type="project" value="TreeGrafter"/>
</dbReference>
<dbReference type="GO" id="GO:0016887">
    <property type="term" value="F:ATP hydrolysis activity"/>
    <property type="evidence" value="ECO:0007669"/>
    <property type="project" value="InterPro"/>
</dbReference>
<evidence type="ECO:0000313" key="8">
    <source>
        <dbReference type="Proteomes" id="UP000593802"/>
    </source>
</evidence>
<dbReference type="PROSITE" id="PS50893">
    <property type="entry name" value="ABC_TRANSPORTER_2"/>
    <property type="match status" value="1"/>
</dbReference>
<dbReference type="SUPFAM" id="SSF52540">
    <property type="entry name" value="P-loop containing nucleoside triphosphate hydrolases"/>
    <property type="match status" value="1"/>
</dbReference>
<dbReference type="GO" id="GO:0015658">
    <property type="term" value="F:branched-chain amino acid transmembrane transporter activity"/>
    <property type="evidence" value="ECO:0007669"/>
    <property type="project" value="TreeGrafter"/>
</dbReference>
<keyword evidence="2" id="KW-0813">Transport</keyword>
<gene>
    <name evidence="7" type="ORF">skT53_04700</name>
</gene>
<dbReference type="EMBL" id="AP023366">
    <property type="protein sequence ID" value="BCJ85485.1"/>
    <property type="molecule type" value="Genomic_DNA"/>
</dbReference>
<dbReference type="InterPro" id="IPR027417">
    <property type="entry name" value="P-loop_NTPase"/>
</dbReference>
<dbReference type="Gene3D" id="3.40.50.300">
    <property type="entry name" value="P-loop containing nucleotide triphosphate hydrolases"/>
    <property type="match status" value="1"/>
</dbReference>
<evidence type="ECO:0000313" key="7">
    <source>
        <dbReference type="EMBL" id="BCJ85485.1"/>
    </source>
</evidence>
<dbReference type="GO" id="GO:0005524">
    <property type="term" value="F:ATP binding"/>
    <property type="evidence" value="ECO:0007669"/>
    <property type="project" value="UniProtKB-KW"/>
</dbReference>
<keyword evidence="8" id="KW-1185">Reference proteome</keyword>
<protein>
    <submittedName>
        <fullName evidence="7">ABC transporter ATP-binding protein</fullName>
    </submittedName>
</protein>
<dbReference type="AlphaFoldDB" id="A0A7I8D5W9"/>